<organism evidence="3 4">
    <name type="scientific">Prorocentrum cordatum</name>
    <dbReference type="NCBI Taxonomy" id="2364126"/>
    <lineage>
        <taxon>Eukaryota</taxon>
        <taxon>Sar</taxon>
        <taxon>Alveolata</taxon>
        <taxon>Dinophyceae</taxon>
        <taxon>Prorocentrales</taxon>
        <taxon>Prorocentraceae</taxon>
        <taxon>Prorocentrum</taxon>
    </lineage>
</organism>
<dbReference type="EMBL" id="CAUYUJ010016366">
    <property type="protein sequence ID" value="CAK0864434.1"/>
    <property type="molecule type" value="Genomic_DNA"/>
</dbReference>
<dbReference type="InterPro" id="IPR008907">
    <property type="entry name" value="TPP/p25"/>
</dbReference>
<accession>A0ABN9UWA1</accession>
<protein>
    <recommendedName>
        <fullName evidence="5">Tubulin polymerization-promoting protein family member 3</fullName>
    </recommendedName>
</protein>
<dbReference type="PANTHER" id="PTHR12932">
    <property type="entry name" value="P25 ALPHA-RELATED"/>
    <property type="match status" value="1"/>
</dbReference>
<comment type="caution">
    <text evidence="3">The sequence shown here is derived from an EMBL/GenBank/DDBJ whole genome shotgun (WGS) entry which is preliminary data.</text>
</comment>
<dbReference type="SUPFAM" id="SSF47473">
    <property type="entry name" value="EF-hand"/>
    <property type="match status" value="1"/>
</dbReference>
<evidence type="ECO:0000256" key="2">
    <source>
        <dbReference type="SAM" id="MobiDB-lite"/>
    </source>
</evidence>
<sequence>MDQKSFVKLCKDVKLVDKSFTTTDADLIFTKVVTKGQRRIDFGHFSAALDQVAAKKGTSAEAIRDAICSAGGPTLNGTVADHVKFHDDKSTYTGTHVNGGPESVRKGGGTATQLASGGMASGH</sequence>
<proteinExistence type="inferred from homology"/>
<keyword evidence="4" id="KW-1185">Reference proteome</keyword>
<dbReference type="Pfam" id="PF05517">
    <property type="entry name" value="p25-alpha"/>
    <property type="match status" value="1"/>
</dbReference>
<reference evidence="3" key="1">
    <citation type="submission" date="2023-10" db="EMBL/GenBank/DDBJ databases">
        <authorList>
            <person name="Chen Y."/>
            <person name="Shah S."/>
            <person name="Dougan E. K."/>
            <person name="Thang M."/>
            <person name="Chan C."/>
        </authorList>
    </citation>
    <scope>NUCLEOTIDE SEQUENCE [LARGE SCALE GENOMIC DNA]</scope>
</reference>
<dbReference type="Proteomes" id="UP001189429">
    <property type="component" value="Unassembled WGS sequence"/>
</dbReference>
<evidence type="ECO:0000313" key="4">
    <source>
        <dbReference type="Proteomes" id="UP001189429"/>
    </source>
</evidence>
<dbReference type="InterPro" id="IPR011992">
    <property type="entry name" value="EF-hand-dom_pair"/>
</dbReference>
<comment type="similarity">
    <text evidence="1">Belongs to the TPPP family.</text>
</comment>
<dbReference type="PANTHER" id="PTHR12932:SF9">
    <property type="entry name" value="TUBULIN POLYMERIZATION-PROMOTING PROTEIN HOMOLOG"/>
    <property type="match status" value="1"/>
</dbReference>
<name>A0ABN9UWA1_9DINO</name>
<dbReference type="Gene3D" id="1.10.238.10">
    <property type="entry name" value="EF-hand"/>
    <property type="match status" value="1"/>
</dbReference>
<evidence type="ECO:0008006" key="5">
    <source>
        <dbReference type="Google" id="ProtNLM"/>
    </source>
</evidence>
<evidence type="ECO:0000256" key="1">
    <source>
        <dbReference type="ARBA" id="ARBA00010994"/>
    </source>
</evidence>
<gene>
    <name evidence="3" type="ORF">PCOR1329_LOCUS52340</name>
</gene>
<evidence type="ECO:0000313" key="3">
    <source>
        <dbReference type="EMBL" id="CAK0864434.1"/>
    </source>
</evidence>
<feature type="region of interest" description="Disordered" evidence="2">
    <location>
        <begin position="92"/>
        <end position="123"/>
    </location>
</feature>